<gene>
    <name evidence="3" type="ORF">OD750_027415</name>
</gene>
<evidence type="ECO:0000256" key="1">
    <source>
        <dbReference type="SAM" id="MobiDB-lite"/>
    </source>
</evidence>
<accession>A0A9X4BND3</accession>
<dbReference type="EMBL" id="JAOVZO020000023">
    <property type="protein sequence ID" value="MDC8016274.1"/>
    <property type="molecule type" value="Genomic_DNA"/>
</dbReference>
<proteinExistence type="predicted"/>
<dbReference type="RefSeq" id="WP_263542447.1">
    <property type="nucleotide sequence ID" value="NZ_JAOVZO020000023.1"/>
</dbReference>
<comment type="caution">
    <text evidence="3">The sequence shown here is derived from an EMBL/GenBank/DDBJ whole genome shotgun (WGS) entry which is preliminary data.</text>
</comment>
<protein>
    <submittedName>
        <fullName evidence="3">Transposase</fullName>
    </submittedName>
</protein>
<feature type="region of interest" description="Disordered" evidence="1">
    <location>
        <begin position="117"/>
        <end position="136"/>
    </location>
</feature>
<keyword evidence="4" id="KW-1185">Reference proteome</keyword>
<evidence type="ECO:0000313" key="4">
    <source>
        <dbReference type="Proteomes" id="UP001139971"/>
    </source>
</evidence>
<dbReference type="Pfam" id="PF05598">
    <property type="entry name" value="DUF772"/>
    <property type="match status" value="1"/>
</dbReference>
<evidence type="ECO:0000259" key="2">
    <source>
        <dbReference type="Pfam" id="PF05598"/>
    </source>
</evidence>
<dbReference type="AlphaFoldDB" id="A0A9X4BND3"/>
<dbReference type="InterPro" id="IPR008490">
    <property type="entry name" value="Transposase_InsH_N"/>
</dbReference>
<feature type="domain" description="Transposase InsH N-terminal" evidence="2">
    <location>
        <begin position="14"/>
        <end position="105"/>
    </location>
</feature>
<reference evidence="3" key="1">
    <citation type="submission" date="2023-02" db="EMBL/GenBank/DDBJ databases">
        <title>Tahibacter soli sp. nov. isolated from soil.</title>
        <authorList>
            <person name="Baek J.H."/>
            <person name="Lee J.K."/>
            <person name="Choi D.G."/>
            <person name="Jeon C.O."/>
        </authorList>
    </citation>
    <scope>NUCLEOTIDE SEQUENCE</scope>
    <source>
        <strain evidence="3">BL</strain>
    </source>
</reference>
<dbReference type="PANTHER" id="PTHR35604:SF2">
    <property type="entry name" value="TRANSPOSASE INSH FOR INSERTION SEQUENCE ELEMENT IS5A-RELATED"/>
    <property type="match status" value="1"/>
</dbReference>
<organism evidence="3 4">
    <name type="scientific">Tahibacter soli</name>
    <dbReference type="NCBI Taxonomy" id="2983605"/>
    <lineage>
        <taxon>Bacteria</taxon>
        <taxon>Pseudomonadati</taxon>
        <taxon>Pseudomonadota</taxon>
        <taxon>Gammaproteobacteria</taxon>
        <taxon>Lysobacterales</taxon>
        <taxon>Rhodanobacteraceae</taxon>
        <taxon>Tahibacter</taxon>
    </lineage>
</organism>
<dbReference type="Proteomes" id="UP001139971">
    <property type="component" value="Unassembled WGS sequence"/>
</dbReference>
<sequence>MISLFAGEERSAKRDRLGDPLQVLDRHIDFAALAKAVDAKLVIGDAGRGGRPPYPTELMIRLLVVQNLYNLSDDAMEYQLLDRASFQRFAGLEQSGRVPDAKTLSLSMRSTLATNADGRVAGTSGTRKAPAPDGTGAVAARSAAGEDETAVADADGDVVARRKAGGGEPVTAKADVRNVAGGDVYAAGVVDLADPDLAGGGAAGGTLALSHGAYSRGGLVVSERRGS</sequence>
<evidence type="ECO:0000313" key="3">
    <source>
        <dbReference type="EMBL" id="MDC8016274.1"/>
    </source>
</evidence>
<name>A0A9X4BND3_9GAMM</name>
<dbReference type="PANTHER" id="PTHR35604">
    <property type="entry name" value="TRANSPOSASE INSH FOR INSERTION SEQUENCE ELEMENT IS5A-RELATED"/>
    <property type="match status" value="1"/>
</dbReference>